<dbReference type="SUPFAM" id="SSF56214">
    <property type="entry name" value="4'-phosphopantetheinyl transferase"/>
    <property type="match status" value="1"/>
</dbReference>
<keyword evidence="1" id="KW-0444">Lipid biosynthesis</keyword>
<keyword evidence="2" id="KW-0808">Transferase</keyword>
<dbReference type="AlphaFoldDB" id="A0A0F9IH58"/>
<feature type="domain" description="4'-phosphopantetheinyl transferase" evidence="8">
    <location>
        <begin position="18"/>
        <end position="109"/>
    </location>
</feature>
<evidence type="ECO:0000256" key="5">
    <source>
        <dbReference type="ARBA" id="ARBA00022842"/>
    </source>
</evidence>
<protein>
    <recommendedName>
        <fullName evidence="8">4'-phosphopantetheinyl transferase domain-containing protein</fullName>
    </recommendedName>
</protein>
<dbReference type="GO" id="GO:0006633">
    <property type="term" value="P:fatty acid biosynthetic process"/>
    <property type="evidence" value="ECO:0007669"/>
    <property type="project" value="UniProtKB-KW"/>
</dbReference>
<name>A0A0F9IH58_9ZZZZ</name>
<proteinExistence type="inferred from homology"/>
<dbReference type="NCBIfam" id="TIGR00516">
    <property type="entry name" value="acpS"/>
    <property type="match status" value="1"/>
</dbReference>
<dbReference type="GO" id="GO:0000287">
    <property type="term" value="F:magnesium ion binding"/>
    <property type="evidence" value="ECO:0007669"/>
    <property type="project" value="InterPro"/>
</dbReference>
<dbReference type="InterPro" id="IPR004568">
    <property type="entry name" value="Ppantetheine-prot_Trfase_dom"/>
</dbReference>
<evidence type="ECO:0000256" key="4">
    <source>
        <dbReference type="ARBA" id="ARBA00022832"/>
    </source>
</evidence>
<organism evidence="9">
    <name type="scientific">marine sediment metagenome</name>
    <dbReference type="NCBI Taxonomy" id="412755"/>
    <lineage>
        <taxon>unclassified sequences</taxon>
        <taxon>metagenomes</taxon>
        <taxon>ecological metagenomes</taxon>
    </lineage>
</organism>
<comment type="caution">
    <text evidence="9">The sequence shown here is derived from an EMBL/GenBank/DDBJ whole genome shotgun (WGS) entry which is preliminary data.</text>
</comment>
<dbReference type="GO" id="GO:0008897">
    <property type="term" value="F:holo-[acyl-carrier-protein] synthase activity"/>
    <property type="evidence" value="ECO:0007669"/>
    <property type="project" value="InterPro"/>
</dbReference>
<accession>A0A0F9IH58</accession>
<evidence type="ECO:0000256" key="6">
    <source>
        <dbReference type="ARBA" id="ARBA00023098"/>
    </source>
</evidence>
<sequence>MGKAKNSMKMSQMTNIKGIGTDIIEIERLRLVIKRKGAAFLEKIFTEIERKYCLKFKDSAIHYAARFCAKEAIAKALGTGFGKDLSFLDIEITNDDKGKPLVKLSKEALMKFNKPEILISISHTNTLAIAFVTIS</sequence>
<dbReference type="EMBL" id="LAZR01021036">
    <property type="protein sequence ID" value="KKL86702.1"/>
    <property type="molecule type" value="Genomic_DNA"/>
</dbReference>
<reference evidence="9" key="1">
    <citation type="journal article" date="2015" name="Nature">
        <title>Complex archaea that bridge the gap between prokaryotes and eukaryotes.</title>
        <authorList>
            <person name="Spang A."/>
            <person name="Saw J.H."/>
            <person name="Jorgensen S.L."/>
            <person name="Zaremba-Niedzwiedzka K."/>
            <person name="Martijn J."/>
            <person name="Lind A.E."/>
            <person name="van Eijk R."/>
            <person name="Schleper C."/>
            <person name="Guy L."/>
            <person name="Ettema T.J."/>
        </authorList>
    </citation>
    <scope>NUCLEOTIDE SEQUENCE</scope>
</reference>
<dbReference type="Gene3D" id="3.90.470.20">
    <property type="entry name" value="4'-phosphopantetheinyl transferase domain"/>
    <property type="match status" value="1"/>
</dbReference>
<dbReference type="Pfam" id="PF01648">
    <property type="entry name" value="ACPS"/>
    <property type="match status" value="1"/>
</dbReference>
<evidence type="ECO:0000259" key="8">
    <source>
        <dbReference type="Pfam" id="PF01648"/>
    </source>
</evidence>
<evidence type="ECO:0000256" key="2">
    <source>
        <dbReference type="ARBA" id="ARBA00022679"/>
    </source>
</evidence>
<evidence type="ECO:0000256" key="7">
    <source>
        <dbReference type="ARBA" id="ARBA00023160"/>
    </source>
</evidence>
<dbReference type="InterPro" id="IPR002582">
    <property type="entry name" value="ACPS"/>
</dbReference>
<evidence type="ECO:0000256" key="1">
    <source>
        <dbReference type="ARBA" id="ARBA00022516"/>
    </source>
</evidence>
<keyword evidence="3" id="KW-0479">Metal-binding</keyword>
<evidence type="ECO:0000256" key="3">
    <source>
        <dbReference type="ARBA" id="ARBA00022723"/>
    </source>
</evidence>
<dbReference type="InterPro" id="IPR008278">
    <property type="entry name" value="4-PPantetheinyl_Trfase_dom"/>
</dbReference>
<gene>
    <name evidence="9" type="ORF">LCGC14_1942080</name>
</gene>
<evidence type="ECO:0000313" key="9">
    <source>
        <dbReference type="EMBL" id="KKL86702.1"/>
    </source>
</evidence>
<dbReference type="HAMAP" id="MF_00101">
    <property type="entry name" value="AcpS"/>
    <property type="match status" value="1"/>
</dbReference>
<keyword evidence="4" id="KW-0276">Fatty acid metabolism</keyword>
<keyword evidence="5" id="KW-0460">Magnesium</keyword>
<dbReference type="InterPro" id="IPR037143">
    <property type="entry name" value="4-PPantetheinyl_Trfase_dom_sf"/>
</dbReference>
<keyword evidence="7" id="KW-0275">Fatty acid biosynthesis</keyword>
<keyword evidence="6" id="KW-0443">Lipid metabolism</keyword>
<dbReference type="NCBIfam" id="TIGR00556">
    <property type="entry name" value="pantethn_trn"/>
    <property type="match status" value="1"/>
</dbReference>